<protein>
    <submittedName>
        <fullName evidence="2">Uncharacterized protein</fullName>
    </submittedName>
</protein>
<reference evidence="2 3" key="1">
    <citation type="submission" date="2019-03" db="EMBL/GenBank/DDBJ databases">
        <title>Genomic Encyclopedia of Type Strains, Phase IV (KMG-IV): sequencing the most valuable type-strain genomes for metagenomic binning, comparative biology and taxonomic classification.</title>
        <authorList>
            <person name="Goeker M."/>
        </authorList>
    </citation>
    <scope>NUCLEOTIDE SEQUENCE [LARGE SCALE GENOMIC DNA]</scope>
    <source>
        <strain evidence="2 3">DSM 101688</strain>
    </source>
</reference>
<sequence length="147" mass="16206">MFPAHTQHRVNGADMNKDKNLIILCCLENPEARADHVESVLATFGPTVRLNTESWWVRTAAPLREVRYALANDPGPVAPGWPGSGIDDDFYIVNAGANSIDAWQDARLLLPKMGAWAQPDAPSGLLENPDSQGDNVTPFDPDRFRRN</sequence>
<gene>
    <name evidence="2" type="ORF">EDD55_101333</name>
</gene>
<dbReference type="EMBL" id="SLZW01000001">
    <property type="protein sequence ID" value="TCS65000.1"/>
    <property type="molecule type" value="Genomic_DNA"/>
</dbReference>
<organism evidence="2 3">
    <name type="scientific">Varunaivibrio sulfuroxidans</name>
    <dbReference type="NCBI Taxonomy" id="1773489"/>
    <lineage>
        <taxon>Bacteria</taxon>
        <taxon>Pseudomonadati</taxon>
        <taxon>Pseudomonadota</taxon>
        <taxon>Alphaproteobacteria</taxon>
        <taxon>Rhodospirillales</taxon>
        <taxon>Magnetovibrionaceae</taxon>
        <taxon>Varunaivibrio</taxon>
    </lineage>
</organism>
<name>A0A4R3JJF3_9PROT</name>
<dbReference type="AlphaFoldDB" id="A0A4R3JJF3"/>
<keyword evidence="3" id="KW-1185">Reference proteome</keyword>
<evidence type="ECO:0000256" key="1">
    <source>
        <dbReference type="SAM" id="MobiDB-lite"/>
    </source>
</evidence>
<evidence type="ECO:0000313" key="2">
    <source>
        <dbReference type="EMBL" id="TCS65000.1"/>
    </source>
</evidence>
<evidence type="ECO:0000313" key="3">
    <source>
        <dbReference type="Proteomes" id="UP000295304"/>
    </source>
</evidence>
<dbReference type="Proteomes" id="UP000295304">
    <property type="component" value="Unassembled WGS sequence"/>
</dbReference>
<feature type="region of interest" description="Disordered" evidence="1">
    <location>
        <begin position="120"/>
        <end position="147"/>
    </location>
</feature>
<proteinExistence type="predicted"/>
<accession>A0A4R3JJF3</accession>
<comment type="caution">
    <text evidence="2">The sequence shown here is derived from an EMBL/GenBank/DDBJ whole genome shotgun (WGS) entry which is preliminary data.</text>
</comment>